<dbReference type="CDD" id="cd07252">
    <property type="entry name" value="BphC1-RGP6_N_like"/>
    <property type="match status" value="1"/>
</dbReference>
<protein>
    <submittedName>
        <fullName evidence="2">VOC family protein</fullName>
    </submittedName>
</protein>
<gene>
    <name evidence="2" type="ORF">ABT317_28680</name>
</gene>
<dbReference type="Gene3D" id="3.10.180.10">
    <property type="entry name" value="2,3-Dihydroxybiphenyl 1,2-Dioxygenase, domain 1"/>
    <property type="match status" value="2"/>
</dbReference>
<comment type="caution">
    <text evidence="2">The sequence shown here is derived from an EMBL/GenBank/DDBJ whole genome shotgun (WGS) entry which is preliminary data.</text>
</comment>
<name>A0ABV1WAI1_9ACTN</name>
<dbReference type="Pfam" id="PF22632">
    <property type="entry name" value="BphC_D1"/>
    <property type="match status" value="1"/>
</dbReference>
<dbReference type="InterPro" id="IPR037523">
    <property type="entry name" value="VOC_core"/>
</dbReference>
<dbReference type="RefSeq" id="WP_086728749.1">
    <property type="nucleotide sequence ID" value="NZ_MUBM01000266.1"/>
</dbReference>
<dbReference type="EMBL" id="JBEPCU010000633">
    <property type="protein sequence ID" value="MER6980836.1"/>
    <property type="molecule type" value="Genomic_DNA"/>
</dbReference>
<dbReference type="CDD" id="cd07237">
    <property type="entry name" value="BphC1-RGP6_C_like"/>
    <property type="match status" value="1"/>
</dbReference>
<accession>A0ABV1WAI1</accession>
<organism evidence="2 3">
    <name type="scientific">Streptomyces carpinensis</name>
    <dbReference type="NCBI Taxonomy" id="66369"/>
    <lineage>
        <taxon>Bacteria</taxon>
        <taxon>Bacillati</taxon>
        <taxon>Actinomycetota</taxon>
        <taxon>Actinomycetes</taxon>
        <taxon>Kitasatosporales</taxon>
        <taxon>Streptomycetaceae</taxon>
        <taxon>Streptomyces</taxon>
    </lineage>
</organism>
<dbReference type="PROSITE" id="PS51819">
    <property type="entry name" value="VOC"/>
    <property type="match status" value="2"/>
</dbReference>
<dbReference type="Proteomes" id="UP001458415">
    <property type="component" value="Unassembled WGS sequence"/>
</dbReference>
<evidence type="ECO:0000259" key="1">
    <source>
        <dbReference type="PROSITE" id="PS51819"/>
    </source>
</evidence>
<dbReference type="InterPro" id="IPR004360">
    <property type="entry name" value="Glyas_Fos-R_dOase_dom"/>
</dbReference>
<evidence type="ECO:0000313" key="2">
    <source>
        <dbReference type="EMBL" id="MER6980836.1"/>
    </source>
</evidence>
<sequence length="303" mass="33711">MIRELAYLRVASPRHEDWVAYATEVLGCQLAPRGTDGSVRLRVDDAAHRITIAPGEEDAFEGAGWGFANETELAAYVERLRGAGLTVTEGTPEECADRAVAGMWWVTDPWGNRHEFVWGQHRHPGTFWPGRRISGFVSDDFGLGHIVLIAPSMAEADAFYGDLLGFTLSDRVNEEFMKVRFYHCNGRHHSLGVAEVPGTVGFNHLMLEVRDLDDVGTGYDLAREKGHPIVRALGRHTNDLMTSFYMSTPSSFQIEYGCGGLVVDDRTWVASTNDRPSLWGHELTDWGRHNPPGILNKFEAAAR</sequence>
<dbReference type="InterPro" id="IPR029068">
    <property type="entry name" value="Glyas_Bleomycin-R_OHBP_Dase"/>
</dbReference>
<keyword evidence="3" id="KW-1185">Reference proteome</keyword>
<dbReference type="Pfam" id="PF00903">
    <property type="entry name" value="Glyoxalase"/>
    <property type="match status" value="1"/>
</dbReference>
<proteinExistence type="predicted"/>
<feature type="domain" description="VOC" evidence="1">
    <location>
        <begin position="4"/>
        <end position="119"/>
    </location>
</feature>
<reference evidence="2 3" key="1">
    <citation type="submission" date="2024-06" db="EMBL/GenBank/DDBJ databases">
        <title>The Natural Products Discovery Center: Release of the First 8490 Sequenced Strains for Exploring Actinobacteria Biosynthetic Diversity.</title>
        <authorList>
            <person name="Kalkreuter E."/>
            <person name="Kautsar S.A."/>
            <person name="Yang D."/>
            <person name="Bader C.D."/>
            <person name="Teijaro C.N."/>
            <person name="Fluegel L."/>
            <person name="Davis C.M."/>
            <person name="Simpson J.R."/>
            <person name="Lauterbach L."/>
            <person name="Steele A.D."/>
            <person name="Gui C."/>
            <person name="Meng S."/>
            <person name="Li G."/>
            <person name="Viehrig K."/>
            <person name="Ye F."/>
            <person name="Su P."/>
            <person name="Kiefer A.F."/>
            <person name="Nichols A."/>
            <person name="Cepeda A.J."/>
            <person name="Yan W."/>
            <person name="Fan B."/>
            <person name="Jiang Y."/>
            <person name="Adhikari A."/>
            <person name="Zheng C.-J."/>
            <person name="Schuster L."/>
            <person name="Cowan T.M."/>
            <person name="Smanski M.J."/>
            <person name="Chevrette M.G."/>
            <person name="De Carvalho L.P.S."/>
            <person name="Shen B."/>
        </authorList>
    </citation>
    <scope>NUCLEOTIDE SEQUENCE [LARGE SCALE GENOMIC DNA]</scope>
    <source>
        <strain evidence="2 3">NPDC000634</strain>
    </source>
</reference>
<evidence type="ECO:0000313" key="3">
    <source>
        <dbReference type="Proteomes" id="UP001458415"/>
    </source>
</evidence>
<dbReference type="SUPFAM" id="SSF54593">
    <property type="entry name" value="Glyoxalase/Bleomycin resistance protein/Dihydroxybiphenyl dioxygenase"/>
    <property type="match status" value="2"/>
</dbReference>
<feature type="domain" description="VOC" evidence="1">
    <location>
        <begin position="142"/>
        <end position="259"/>
    </location>
</feature>